<evidence type="ECO:0000313" key="7">
    <source>
        <dbReference type="Proteomes" id="UP000596660"/>
    </source>
</evidence>
<sequence>MSPKAREAALMIVTDPVSNKAVLRPRQIQEMVESSQKVTSDIAANYSQQPEALKEINSASVVNQPGSWKRISRQSPGNGYDVDMSVIMNISDRGKRKCENLTDCGEGKGRSEGHDIEDVQIGLWARSGCAAALCYEDIESFGEILSFWAKELSEERRTANNTQSSLLQFAIASTEIDRRGVRRCSTNQATTALLRRCSRFLTTHQFTKSPQHHFGLRKSAASSLAACTGAACVQPGNHRLTVEPRPSVTDAVIFTKSSDCMSHSIKSLFYELGASPAVYEIDRDPRGRELEMALQRLGCKPTVPAIFIGGMFVGSAKDVLAAHLTGSLKDMLIAAKAIWF</sequence>
<dbReference type="PROSITE" id="PS51354">
    <property type="entry name" value="GLUTAREDOXIN_2"/>
    <property type="match status" value="1"/>
</dbReference>
<evidence type="ECO:0000256" key="1">
    <source>
        <dbReference type="ARBA" id="ARBA00004496"/>
    </source>
</evidence>
<dbReference type="Proteomes" id="UP000596660">
    <property type="component" value="Unplaced"/>
</dbReference>
<evidence type="ECO:0000313" key="6">
    <source>
        <dbReference type="EnsemblPlants" id="AUR62035327-RA:cds"/>
    </source>
</evidence>
<dbReference type="SUPFAM" id="SSF52833">
    <property type="entry name" value="Thioredoxin-like"/>
    <property type="match status" value="1"/>
</dbReference>
<reference evidence="6" key="2">
    <citation type="submission" date="2021-03" db="UniProtKB">
        <authorList>
            <consortium name="EnsemblPlants"/>
        </authorList>
    </citation>
    <scope>IDENTIFICATION</scope>
</reference>
<evidence type="ECO:0000256" key="4">
    <source>
        <dbReference type="ARBA" id="ARBA00023284"/>
    </source>
</evidence>
<dbReference type="Gramene" id="AUR62035327-RA">
    <property type="protein sequence ID" value="AUR62035327-RA:cds"/>
    <property type="gene ID" value="AUR62035327"/>
</dbReference>
<comment type="subcellular location">
    <subcellularLocation>
        <location evidence="1">Cytoplasm</location>
    </subcellularLocation>
</comment>
<evidence type="ECO:0000256" key="2">
    <source>
        <dbReference type="ARBA" id="ARBA00007568"/>
    </source>
</evidence>
<protein>
    <recommendedName>
        <fullName evidence="5">Glutaredoxin domain-containing protein</fullName>
    </recommendedName>
</protein>
<keyword evidence="7" id="KW-1185">Reference proteome</keyword>
<dbReference type="InterPro" id="IPR036249">
    <property type="entry name" value="Thioredoxin-like_sf"/>
</dbReference>
<comment type="similarity">
    <text evidence="2">Belongs to the glutaredoxin family. CC-type subfamily.</text>
</comment>
<keyword evidence="3" id="KW-0963">Cytoplasm</keyword>
<dbReference type="InterPro" id="IPR002109">
    <property type="entry name" value="Glutaredoxin"/>
</dbReference>
<dbReference type="EnsemblPlants" id="AUR62035327-RA">
    <property type="protein sequence ID" value="AUR62035327-RA:cds"/>
    <property type="gene ID" value="AUR62035327"/>
</dbReference>
<dbReference type="CDD" id="cd03419">
    <property type="entry name" value="GRX_GRXh_1_2_like"/>
    <property type="match status" value="1"/>
</dbReference>
<evidence type="ECO:0000256" key="3">
    <source>
        <dbReference type="ARBA" id="ARBA00022490"/>
    </source>
</evidence>
<dbReference type="InterPro" id="IPR011905">
    <property type="entry name" value="GlrX-like_pln_2"/>
</dbReference>
<keyword evidence="4" id="KW-0676">Redox-active center</keyword>
<dbReference type="Pfam" id="PF00462">
    <property type="entry name" value="Glutaredoxin"/>
    <property type="match status" value="1"/>
</dbReference>
<name>A0A803MUA5_CHEQI</name>
<evidence type="ECO:0000259" key="5">
    <source>
        <dbReference type="Pfam" id="PF00462"/>
    </source>
</evidence>
<dbReference type="Gene3D" id="3.40.30.10">
    <property type="entry name" value="Glutaredoxin"/>
    <property type="match status" value="1"/>
</dbReference>
<reference evidence="6" key="1">
    <citation type="journal article" date="2017" name="Nature">
        <title>The genome of Chenopodium quinoa.</title>
        <authorList>
            <person name="Jarvis D.E."/>
            <person name="Ho Y.S."/>
            <person name="Lightfoot D.J."/>
            <person name="Schmoeckel S.M."/>
            <person name="Li B."/>
            <person name="Borm T.J.A."/>
            <person name="Ohyanagi H."/>
            <person name="Mineta K."/>
            <person name="Michell C.T."/>
            <person name="Saber N."/>
            <person name="Kharbatia N.M."/>
            <person name="Rupper R.R."/>
            <person name="Sharp A.R."/>
            <person name="Dally N."/>
            <person name="Boughton B.A."/>
            <person name="Woo Y.H."/>
            <person name="Gao G."/>
            <person name="Schijlen E.G.W.M."/>
            <person name="Guo X."/>
            <person name="Momin A.A."/>
            <person name="Negrao S."/>
            <person name="Al-Babili S."/>
            <person name="Gehring C."/>
            <person name="Roessner U."/>
            <person name="Jung C."/>
            <person name="Murphy K."/>
            <person name="Arold S.T."/>
            <person name="Gojobori T."/>
            <person name="van der Linden C.G."/>
            <person name="van Loo E.N."/>
            <person name="Jellen E.N."/>
            <person name="Maughan P.J."/>
            <person name="Tester M."/>
        </authorList>
    </citation>
    <scope>NUCLEOTIDE SEQUENCE [LARGE SCALE GENOMIC DNA]</scope>
    <source>
        <strain evidence="6">cv. PI 614886</strain>
    </source>
</reference>
<organism evidence="6 7">
    <name type="scientific">Chenopodium quinoa</name>
    <name type="common">Quinoa</name>
    <dbReference type="NCBI Taxonomy" id="63459"/>
    <lineage>
        <taxon>Eukaryota</taxon>
        <taxon>Viridiplantae</taxon>
        <taxon>Streptophyta</taxon>
        <taxon>Embryophyta</taxon>
        <taxon>Tracheophyta</taxon>
        <taxon>Spermatophyta</taxon>
        <taxon>Magnoliopsida</taxon>
        <taxon>eudicotyledons</taxon>
        <taxon>Gunneridae</taxon>
        <taxon>Pentapetalae</taxon>
        <taxon>Caryophyllales</taxon>
        <taxon>Chenopodiaceae</taxon>
        <taxon>Chenopodioideae</taxon>
        <taxon>Atripliceae</taxon>
        <taxon>Chenopodium</taxon>
    </lineage>
</organism>
<dbReference type="NCBIfam" id="TIGR02189">
    <property type="entry name" value="GlrX-like_plant"/>
    <property type="match status" value="1"/>
</dbReference>
<dbReference type="GO" id="GO:0005737">
    <property type="term" value="C:cytoplasm"/>
    <property type="evidence" value="ECO:0007669"/>
    <property type="project" value="UniProtKB-SubCell"/>
</dbReference>
<feature type="domain" description="Glutaredoxin" evidence="5">
    <location>
        <begin position="252"/>
        <end position="313"/>
    </location>
</feature>
<dbReference type="AlphaFoldDB" id="A0A803MUA5"/>
<proteinExistence type="inferred from homology"/>
<dbReference type="PANTHER" id="PTHR10168">
    <property type="entry name" value="GLUTAREDOXIN"/>
    <property type="match status" value="1"/>
</dbReference>
<accession>A0A803MUA5</accession>